<evidence type="ECO:0000256" key="9">
    <source>
        <dbReference type="ARBA" id="ARBA00022840"/>
    </source>
</evidence>
<keyword evidence="7 13" id="KW-0547">Nucleotide-binding</keyword>
<comment type="function">
    <text evidence="1">Catalyzes the phosphorylation of the beta-carboxyl group of aspartic acid with ATP to yield 4-phospho-L-aspartate, which is involved in the branched biosynthetic pathway leading to the biosynthesis of amino acids threonine, isoleucine and methionine.</text>
</comment>
<comment type="pathway">
    <text evidence="3 15">Amino-acid biosynthesis; L-methionine biosynthesis via de novo pathway; L-homoserine from L-aspartate: step 1/3.</text>
</comment>
<comment type="pathway">
    <text evidence="2 15">Amino-acid biosynthesis; L-lysine biosynthesis via DAP pathway; (S)-tetrahydrodipicolinate from L-aspartate: step 1/4.</text>
</comment>
<dbReference type="InterPro" id="IPR054352">
    <property type="entry name" value="ACT_Aspartokinase"/>
</dbReference>
<dbReference type="GO" id="GO:0009089">
    <property type="term" value="P:lysine biosynthetic process via diaminopimelate"/>
    <property type="evidence" value="ECO:0007669"/>
    <property type="project" value="InterPro"/>
</dbReference>
<accession>A0A9D1I5D9</accession>
<keyword evidence="9 13" id="KW-0067">ATP-binding</keyword>
<comment type="similarity">
    <text evidence="5 14">Belongs to the aspartokinase family.</text>
</comment>
<proteinExistence type="inferred from homology"/>
<dbReference type="Pfam" id="PF00696">
    <property type="entry name" value="AA_kinase"/>
    <property type="match status" value="1"/>
</dbReference>
<dbReference type="CDD" id="cd04916">
    <property type="entry name" value="ACT_AKiii-YclM-BS_2"/>
    <property type="match status" value="1"/>
</dbReference>
<comment type="catalytic activity">
    <reaction evidence="12 14">
        <text>L-aspartate + ATP = 4-phospho-L-aspartate + ADP</text>
        <dbReference type="Rhea" id="RHEA:23776"/>
        <dbReference type="ChEBI" id="CHEBI:29991"/>
        <dbReference type="ChEBI" id="CHEBI:30616"/>
        <dbReference type="ChEBI" id="CHEBI:57535"/>
        <dbReference type="ChEBI" id="CHEBI:456216"/>
        <dbReference type="EC" id="2.7.2.4"/>
    </reaction>
</comment>
<evidence type="ECO:0000313" key="17">
    <source>
        <dbReference type="EMBL" id="HIU28122.1"/>
    </source>
</evidence>
<evidence type="ECO:0000256" key="14">
    <source>
        <dbReference type="RuleBase" id="RU003448"/>
    </source>
</evidence>
<dbReference type="Proteomes" id="UP000824091">
    <property type="component" value="Unassembled WGS sequence"/>
</dbReference>
<protein>
    <recommendedName>
        <fullName evidence="14">Aspartokinase</fullName>
        <ecNumber evidence="14">2.7.2.4</ecNumber>
    </recommendedName>
</protein>
<evidence type="ECO:0000256" key="13">
    <source>
        <dbReference type="PIRSR" id="PIRSR000726-1"/>
    </source>
</evidence>
<reference evidence="17" key="1">
    <citation type="submission" date="2020-10" db="EMBL/GenBank/DDBJ databases">
        <authorList>
            <person name="Gilroy R."/>
        </authorList>
    </citation>
    <scope>NUCLEOTIDE SEQUENCE</scope>
    <source>
        <strain evidence="17">11300</strain>
    </source>
</reference>
<dbReference type="PANTHER" id="PTHR21499">
    <property type="entry name" value="ASPARTATE KINASE"/>
    <property type="match status" value="1"/>
</dbReference>
<dbReference type="InterPro" id="IPR036393">
    <property type="entry name" value="AceGlu_kinase-like_sf"/>
</dbReference>
<dbReference type="GO" id="GO:0019877">
    <property type="term" value="P:diaminopimelate biosynthetic process"/>
    <property type="evidence" value="ECO:0007669"/>
    <property type="project" value="UniProtKB-KW"/>
</dbReference>
<evidence type="ECO:0000256" key="1">
    <source>
        <dbReference type="ARBA" id="ARBA00003121"/>
    </source>
</evidence>
<reference evidence="17" key="2">
    <citation type="journal article" date="2021" name="PeerJ">
        <title>Extensive microbial diversity within the chicken gut microbiome revealed by metagenomics and culture.</title>
        <authorList>
            <person name="Gilroy R."/>
            <person name="Ravi A."/>
            <person name="Getino M."/>
            <person name="Pursley I."/>
            <person name="Horton D.L."/>
            <person name="Alikhan N.F."/>
            <person name="Baker D."/>
            <person name="Gharbi K."/>
            <person name="Hall N."/>
            <person name="Watson M."/>
            <person name="Adriaenssens E.M."/>
            <person name="Foster-Nyarko E."/>
            <person name="Jarju S."/>
            <person name="Secka A."/>
            <person name="Antonio M."/>
            <person name="Oren A."/>
            <person name="Chaudhuri R.R."/>
            <person name="La Ragione R."/>
            <person name="Hildebrand F."/>
            <person name="Pallen M.J."/>
        </authorList>
    </citation>
    <scope>NUCLEOTIDE SEQUENCE</scope>
    <source>
        <strain evidence="17">11300</strain>
    </source>
</reference>
<dbReference type="GO" id="GO:0004072">
    <property type="term" value="F:aspartate kinase activity"/>
    <property type="evidence" value="ECO:0007669"/>
    <property type="project" value="UniProtKB-EC"/>
</dbReference>
<feature type="binding site" evidence="13">
    <location>
        <begin position="7"/>
        <end position="10"/>
    </location>
    <ligand>
        <name>ATP</name>
        <dbReference type="ChEBI" id="CHEBI:30616"/>
    </ligand>
</feature>
<dbReference type="InterPro" id="IPR005260">
    <property type="entry name" value="Asp_kin_monofn"/>
</dbReference>
<dbReference type="Gene3D" id="3.40.1160.10">
    <property type="entry name" value="Acetylglutamate kinase-like"/>
    <property type="match status" value="1"/>
</dbReference>
<dbReference type="InterPro" id="IPR018042">
    <property type="entry name" value="Aspartate_kinase_CS"/>
</dbReference>
<dbReference type="GO" id="GO:0005524">
    <property type="term" value="F:ATP binding"/>
    <property type="evidence" value="ECO:0007669"/>
    <property type="project" value="UniProtKB-KW"/>
</dbReference>
<dbReference type="EMBL" id="DVMO01000104">
    <property type="protein sequence ID" value="HIU28122.1"/>
    <property type="molecule type" value="Genomic_DNA"/>
</dbReference>
<feature type="binding site" evidence="13">
    <location>
        <position position="51"/>
    </location>
    <ligand>
        <name>substrate</name>
    </ligand>
</feature>
<evidence type="ECO:0000256" key="5">
    <source>
        <dbReference type="ARBA" id="ARBA00010122"/>
    </source>
</evidence>
<evidence type="ECO:0000256" key="4">
    <source>
        <dbReference type="ARBA" id="ARBA00005139"/>
    </source>
</evidence>
<evidence type="ECO:0000256" key="10">
    <source>
        <dbReference type="ARBA" id="ARBA00022915"/>
    </source>
</evidence>
<evidence type="ECO:0000256" key="2">
    <source>
        <dbReference type="ARBA" id="ARBA00004766"/>
    </source>
</evidence>
<dbReference type="PANTHER" id="PTHR21499:SF67">
    <property type="entry name" value="ASPARTOKINASE 3"/>
    <property type="match status" value="1"/>
</dbReference>
<evidence type="ECO:0000256" key="6">
    <source>
        <dbReference type="ARBA" id="ARBA00022679"/>
    </source>
</evidence>
<dbReference type="PROSITE" id="PS51671">
    <property type="entry name" value="ACT"/>
    <property type="match status" value="1"/>
</dbReference>
<feature type="domain" description="ACT" evidence="16">
    <location>
        <begin position="378"/>
        <end position="440"/>
    </location>
</feature>
<keyword evidence="8 14" id="KW-0418">Kinase</keyword>
<keyword evidence="10" id="KW-0220">Diaminopimelate biosynthesis</keyword>
<evidence type="ECO:0000256" key="11">
    <source>
        <dbReference type="ARBA" id="ARBA00023154"/>
    </source>
</evidence>
<dbReference type="SUPFAM" id="SSF53633">
    <property type="entry name" value="Carbamate kinase-like"/>
    <property type="match status" value="1"/>
</dbReference>
<dbReference type="GO" id="GO:0005829">
    <property type="term" value="C:cytosol"/>
    <property type="evidence" value="ECO:0007669"/>
    <property type="project" value="TreeGrafter"/>
</dbReference>
<evidence type="ECO:0000256" key="15">
    <source>
        <dbReference type="RuleBase" id="RU004249"/>
    </source>
</evidence>
<keyword evidence="11" id="KW-0457">Lysine biosynthesis</keyword>
<dbReference type="AlphaFoldDB" id="A0A9D1I5D9"/>
<dbReference type="InterPro" id="IPR001341">
    <property type="entry name" value="Asp_kinase"/>
</dbReference>
<feature type="binding site" evidence="13">
    <location>
        <position position="116"/>
    </location>
    <ligand>
        <name>substrate</name>
    </ligand>
</feature>
<keyword evidence="6 14" id="KW-0808">Transferase</keyword>
<comment type="caution">
    <text evidence="17">The sequence shown here is derived from an EMBL/GenBank/DDBJ whole genome shotgun (WGS) entry which is preliminary data.</text>
</comment>
<sequence length="440" mass="49107">MGIKVAKFGGSSVADGIQLTKTKEIIEHDPDRRYIVVSAPGKRYDGDNKITDLLYLCKTHMDHNLAYDQIFQVVIDRYMAVKLNLGIDIDLSAYFDEIRENLKKNPSADYVASRGEYLNAILVAAFLGYDFVDTADLIKFDARGKIMMDETDRRLREALQQHERAVLPGFYGSNLDGKIKTFSRGGSDITGALVARAINADVYENWTDVSGFLVADPRIVKNPKKITTISYKELRELSYMGASVLHEDAIYPARMANVPINIRNTNDPKDPGTLITAESHDPGDGSIITGIAGNKDFTVVALYKNMMSSERGFVRRILGILDDYDINFEHLPSSIDTVSVVMSNKALGDRLDEVLDAFRQRLQPDSIDVFENMALIATVGRRMSYRPGVSARLFNALGEAEVNIRMIEQGSSEMNIIVGVENKDFEKAIKAIYSAFIEEE</sequence>
<evidence type="ECO:0000256" key="7">
    <source>
        <dbReference type="ARBA" id="ARBA00022741"/>
    </source>
</evidence>
<gene>
    <name evidence="17" type="ORF">IAD16_07080</name>
</gene>
<evidence type="ECO:0000256" key="3">
    <source>
        <dbReference type="ARBA" id="ARBA00004986"/>
    </source>
</evidence>
<evidence type="ECO:0000256" key="8">
    <source>
        <dbReference type="ARBA" id="ARBA00022777"/>
    </source>
</evidence>
<dbReference type="GO" id="GO:0009090">
    <property type="term" value="P:homoserine biosynthetic process"/>
    <property type="evidence" value="ECO:0007669"/>
    <property type="project" value="TreeGrafter"/>
</dbReference>
<evidence type="ECO:0000256" key="12">
    <source>
        <dbReference type="ARBA" id="ARBA00047872"/>
    </source>
</evidence>
<name>A0A9D1I5D9_9FIRM</name>
<comment type="pathway">
    <text evidence="4 15">Amino-acid biosynthesis; L-threonine biosynthesis; L-threonine from L-aspartate: step 1/5.</text>
</comment>
<keyword evidence="15" id="KW-0028">Amino-acid biosynthesis</keyword>
<dbReference type="NCBIfam" id="NF006540">
    <property type="entry name" value="PRK09034.1"/>
    <property type="match status" value="1"/>
</dbReference>
<feature type="binding site" evidence="13">
    <location>
        <position position="218"/>
    </location>
    <ligand>
        <name>ATP</name>
        <dbReference type="ChEBI" id="CHEBI:30616"/>
    </ligand>
</feature>
<feature type="binding site" evidence="13">
    <location>
        <begin position="207"/>
        <end position="208"/>
    </location>
    <ligand>
        <name>ATP</name>
        <dbReference type="ChEBI" id="CHEBI:30616"/>
    </ligand>
</feature>
<evidence type="ECO:0000259" key="16">
    <source>
        <dbReference type="PROSITE" id="PS51671"/>
    </source>
</evidence>
<dbReference type="EC" id="2.7.2.4" evidence="14"/>
<dbReference type="PIRSF" id="PIRSF000726">
    <property type="entry name" value="Asp_kin"/>
    <property type="match status" value="1"/>
</dbReference>
<dbReference type="InterPro" id="IPR002912">
    <property type="entry name" value="ACT_dom"/>
</dbReference>
<dbReference type="InterPro" id="IPR001048">
    <property type="entry name" value="Asp/Glu/Uridylate_kinase"/>
</dbReference>
<dbReference type="PROSITE" id="PS00324">
    <property type="entry name" value="ASPARTOKINASE"/>
    <property type="match status" value="1"/>
</dbReference>
<dbReference type="NCBIfam" id="TIGR00657">
    <property type="entry name" value="asp_kinases"/>
    <property type="match status" value="1"/>
</dbReference>
<dbReference type="Pfam" id="PF22468">
    <property type="entry name" value="ACT_9"/>
    <property type="match status" value="1"/>
</dbReference>
<dbReference type="FunFam" id="3.30.2130.10:FF:000001">
    <property type="entry name" value="Bifunctional aspartokinase/homoserine dehydrogenase"/>
    <property type="match status" value="1"/>
</dbReference>
<organism evidence="17 18">
    <name type="scientific">Candidatus Fimisoma avicola</name>
    <dbReference type="NCBI Taxonomy" id="2840826"/>
    <lineage>
        <taxon>Bacteria</taxon>
        <taxon>Bacillati</taxon>
        <taxon>Bacillota</taxon>
        <taxon>Clostridia</taxon>
        <taxon>Eubacteriales</taxon>
        <taxon>Candidatus Fimisoma</taxon>
    </lineage>
</organism>
<dbReference type="Gene3D" id="3.30.2130.10">
    <property type="entry name" value="VC0802-like"/>
    <property type="match status" value="1"/>
</dbReference>
<dbReference type="SUPFAM" id="SSF55021">
    <property type="entry name" value="ACT-like"/>
    <property type="match status" value="2"/>
</dbReference>
<dbReference type="InterPro" id="IPR045865">
    <property type="entry name" value="ACT-like_dom_sf"/>
</dbReference>
<evidence type="ECO:0000313" key="18">
    <source>
        <dbReference type="Proteomes" id="UP000824091"/>
    </source>
</evidence>